<feature type="chain" id="PRO_5015462108" description="Secreted protein" evidence="1">
    <location>
        <begin position="24"/>
        <end position="172"/>
    </location>
</feature>
<dbReference type="AlphaFoldDB" id="A0A2T3ZGX9"/>
<feature type="signal peptide" evidence="1">
    <location>
        <begin position="1"/>
        <end position="23"/>
    </location>
</feature>
<gene>
    <name evidence="2" type="ORF">M441DRAFT_340608</name>
</gene>
<name>A0A2T3ZGX9_TRIA4</name>
<dbReference type="Proteomes" id="UP000240493">
    <property type="component" value="Unassembled WGS sequence"/>
</dbReference>
<keyword evidence="3" id="KW-1185">Reference proteome</keyword>
<evidence type="ECO:0000256" key="1">
    <source>
        <dbReference type="SAM" id="SignalP"/>
    </source>
</evidence>
<sequence>MVKRQTWPCSCSLSISLSPSSLAAAAVAVTSQGWAAKSAVSFSRQRRLRLWLAAKEWPMVHASLTEIALAVRGRILEILSAQVSLDSAPLSWRYPSRQRPLVGIVQPAVTSGTQVRTNMEQYAQMNNAMCGSALGYCSLRVREARVLPRPQPMNRGAAWLTEPNATEQIKDG</sequence>
<proteinExistence type="predicted"/>
<evidence type="ECO:0008006" key="4">
    <source>
        <dbReference type="Google" id="ProtNLM"/>
    </source>
</evidence>
<evidence type="ECO:0000313" key="3">
    <source>
        <dbReference type="Proteomes" id="UP000240493"/>
    </source>
</evidence>
<protein>
    <recommendedName>
        <fullName evidence="4">Secreted protein</fullName>
    </recommendedName>
</protein>
<accession>A0A2T3ZGX9</accession>
<dbReference type="EMBL" id="KZ679258">
    <property type="protein sequence ID" value="PTB44058.1"/>
    <property type="molecule type" value="Genomic_DNA"/>
</dbReference>
<keyword evidence="1" id="KW-0732">Signal</keyword>
<evidence type="ECO:0000313" key="2">
    <source>
        <dbReference type="EMBL" id="PTB44058.1"/>
    </source>
</evidence>
<organism evidence="2 3">
    <name type="scientific">Trichoderma asperellum (strain ATCC 204424 / CBS 433.97 / NBRC 101777)</name>
    <dbReference type="NCBI Taxonomy" id="1042311"/>
    <lineage>
        <taxon>Eukaryota</taxon>
        <taxon>Fungi</taxon>
        <taxon>Dikarya</taxon>
        <taxon>Ascomycota</taxon>
        <taxon>Pezizomycotina</taxon>
        <taxon>Sordariomycetes</taxon>
        <taxon>Hypocreomycetidae</taxon>
        <taxon>Hypocreales</taxon>
        <taxon>Hypocreaceae</taxon>
        <taxon>Trichoderma</taxon>
    </lineage>
</organism>
<reference evidence="2 3" key="1">
    <citation type="submission" date="2016-07" db="EMBL/GenBank/DDBJ databases">
        <title>Multiple horizontal gene transfer events from other fungi enriched the ability of initially mycotrophic Trichoderma (Ascomycota) to feed on dead plant biomass.</title>
        <authorList>
            <consortium name="DOE Joint Genome Institute"/>
            <person name="Aerts A."/>
            <person name="Atanasova L."/>
            <person name="Chenthamara K."/>
            <person name="Zhang J."/>
            <person name="Grujic M."/>
            <person name="Henrissat B."/>
            <person name="Kuo A."/>
            <person name="Salamov A."/>
            <person name="Lipzen A."/>
            <person name="Labutti K."/>
            <person name="Barry K."/>
            <person name="Miao Y."/>
            <person name="Rahimi M.J."/>
            <person name="Shen Q."/>
            <person name="Grigoriev I.V."/>
            <person name="Kubicek C.P."/>
            <person name="Druzhinina I.S."/>
        </authorList>
    </citation>
    <scope>NUCLEOTIDE SEQUENCE [LARGE SCALE GENOMIC DNA]</scope>
    <source>
        <strain evidence="2 3">CBS 433.97</strain>
    </source>
</reference>